<sequence length="150" mass="16835">MKIEVETQDKARYMGLLLLADEQESMIARYLTRGDLFVMRADGGRVVCVAVVTDEGGGVCELKNLAVAPCFQRRGYGKYMVGYLCRLYACRFGTMMVGTGDSVTTVSFYRSCGFEYSHSVAGFFTDNYDHIIVEDGKVLTDMLYFRKSLC</sequence>
<gene>
    <name evidence="2" type="ORF">H6B30_06600</name>
</gene>
<feature type="domain" description="N-acetyltransferase" evidence="1">
    <location>
        <begin position="1"/>
        <end position="150"/>
    </location>
</feature>
<proteinExistence type="predicted"/>
<evidence type="ECO:0000313" key="2">
    <source>
        <dbReference type="EMBL" id="MBM6661424.1"/>
    </source>
</evidence>
<dbReference type="EMBL" id="JACJJL010000008">
    <property type="protein sequence ID" value="MBM6661424.1"/>
    <property type="molecule type" value="Genomic_DNA"/>
</dbReference>
<dbReference type="GO" id="GO:0016747">
    <property type="term" value="F:acyltransferase activity, transferring groups other than amino-acyl groups"/>
    <property type="evidence" value="ECO:0007669"/>
    <property type="project" value="InterPro"/>
</dbReference>
<keyword evidence="3" id="KW-1185">Reference proteome</keyword>
<dbReference type="PROSITE" id="PS51186">
    <property type="entry name" value="GNAT"/>
    <property type="match status" value="1"/>
</dbReference>
<dbReference type="SUPFAM" id="SSF55729">
    <property type="entry name" value="Acyl-CoA N-acyltransferases (Nat)"/>
    <property type="match status" value="1"/>
</dbReference>
<dbReference type="AlphaFoldDB" id="A0A938WNH4"/>
<name>A0A938WNH4_9BACT</name>
<comment type="caution">
    <text evidence="2">The sequence shown here is derived from an EMBL/GenBank/DDBJ whole genome shotgun (WGS) entry which is preliminary data.</text>
</comment>
<dbReference type="Proteomes" id="UP000764045">
    <property type="component" value="Unassembled WGS sequence"/>
</dbReference>
<protein>
    <submittedName>
        <fullName evidence="2">GNAT family N-acetyltransferase</fullName>
    </submittedName>
</protein>
<evidence type="ECO:0000259" key="1">
    <source>
        <dbReference type="PROSITE" id="PS51186"/>
    </source>
</evidence>
<evidence type="ECO:0000313" key="3">
    <source>
        <dbReference type="Proteomes" id="UP000764045"/>
    </source>
</evidence>
<reference evidence="2 3" key="1">
    <citation type="journal article" date="2021" name="Sci. Rep.">
        <title>The distribution of antibiotic resistance genes in chicken gut microbiota commensals.</title>
        <authorList>
            <person name="Juricova H."/>
            <person name="Matiasovicova J."/>
            <person name="Kubasova T."/>
            <person name="Cejkova D."/>
            <person name="Rychlik I."/>
        </authorList>
    </citation>
    <scope>NUCLEOTIDE SEQUENCE [LARGE SCALE GENOMIC DNA]</scope>
    <source>
        <strain evidence="2 3">An819</strain>
    </source>
</reference>
<dbReference type="RefSeq" id="WP_205108945.1">
    <property type="nucleotide sequence ID" value="NZ_JACJJL010000008.1"/>
</dbReference>
<accession>A0A938WNH4</accession>
<dbReference type="InterPro" id="IPR000182">
    <property type="entry name" value="GNAT_dom"/>
</dbReference>
<dbReference type="Gene3D" id="3.40.630.30">
    <property type="match status" value="1"/>
</dbReference>
<organism evidence="2 3">
    <name type="scientific">Marseilla massiliensis</name>
    <dbReference type="NCBI Taxonomy" id="1841864"/>
    <lineage>
        <taxon>Bacteria</taxon>
        <taxon>Pseudomonadati</taxon>
        <taxon>Bacteroidota</taxon>
        <taxon>Bacteroidia</taxon>
        <taxon>Bacteroidales</taxon>
        <taxon>Prevotellaceae</taxon>
        <taxon>Marseilla</taxon>
    </lineage>
</organism>
<dbReference type="Pfam" id="PF13508">
    <property type="entry name" value="Acetyltransf_7"/>
    <property type="match status" value="1"/>
</dbReference>
<dbReference type="InterPro" id="IPR016181">
    <property type="entry name" value="Acyl_CoA_acyltransferase"/>
</dbReference>
<dbReference type="CDD" id="cd04301">
    <property type="entry name" value="NAT_SF"/>
    <property type="match status" value="1"/>
</dbReference>